<dbReference type="InterPro" id="IPR050956">
    <property type="entry name" value="2C_system_His_kinase"/>
</dbReference>
<feature type="domain" description="Histidine kinase" evidence="4">
    <location>
        <begin position="574"/>
        <end position="871"/>
    </location>
</feature>
<organism evidence="6 7">
    <name type="scientific">Xylaria flabelliformis</name>
    <dbReference type="NCBI Taxonomy" id="2512241"/>
    <lineage>
        <taxon>Eukaryota</taxon>
        <taxon>Fungi</taxon>
        <taxon>Dikarya</taxon>
        <taxon>Ascomycota</taxon>
        <taxon>Pezizomycotina</taxon>
        <taxon>Sordariomycetes</taxon>
        <taxon>Xylariomycetidae</taxon>
        <taxon>Xylariales</taxon>
        <taxon>Xylariaceae</taxon>
        <taxon>Xylaria</taxon>
    </lineage>
</organism>
<dbReference type="PANTHER" id="PTHR43719">
    <property type="entry name" value="TWO-COMPONENT HISTIDINE KINASE"/>
    <property type="match status" value="1"/>
</dbReference>
<reference evidence="7" key="1">
    <citation type="submission" date="2019-06" db="EMBL/GenBank/DDBJ databases">
        <title>Draft genome sequence of the griseofulvin-producing fungus Xylaria cubensis strain G536.</title>
        <authorList>
            <person name="Mead M.E."/>
            <person name="Raja H.A."/>
            <person name="Steenwyk J.L."/>
            <person name="Knowles S.L."/>
            <person name="Oberlies N.H."/>
            <person name="Rokas A."/>
        </authorList>
    </citation>
    <scope>NUCLEOTIDE SEQUENCE [LARGE SCALE GENOMIC DNA]</scope>
    <source>
        <strain evidence="7">G536</strain>
    </source>
</reference>
<evidence type="ECO:0000259" key="4">
    <source>
        <dbReference type="PROSITE" id="PS50109"/>
    </source>
</evidence>
<evidence type="ECO:0000256" key="1">
    <source>
        <dbReference type="ARBA" id="ARBA00022553"/>
    </source>
</evidence>
<dbReference type="InterPro" id="IPR003594">
    <property type="entry name" value="HATPase_dom"/>
</dbReference>
<dbReference type="PROSITE" id="PS50109">
    <property type="entry name" value="HIS_KIN"/>
    <property type="match status" value="1"/>
</dbReference>
<dbReference type="Pfam" id="PF02518">
    <property type="entry name" value="HATPase_c"/>
    <property type="match status" value="1"/>
</dbReference>
<dbReference type="InterPro" id="IPR001789">
    <property type="entry name" value="Sig_transdc_resp-reg_receiver"/>
</dbReference>
<feature type="region of interest" description="Disordered" evidence="3">
    <location>
        <begin position="291"/>
        <end position="314"/>
    </location>
</feature>
<evidence type="ECO:0000256" key="2">
    <source>
        <dbReference type="PROSITE-ProRule" id="PRU00169"/>
    </source>
</evidence>
<dbReference type="SUPFAM" id="SSF52172">
    <property type="entry name" value="CheY-like"/>
    <property type="match status" value="1"/>
</dbReference>
<dbReference type="PANTHER" id="PTHR43719:SF69">
    <property type="entry name" value="HISTIDINE KINASE G7"/>
    <property type="match status" value="1"/>
</dbReference>
<dbReference type="Pfam" id="PF00072">
    <property type="entry name" value="Response_reg"/>
    <property type="match status" value="1"/>
</dbReference>
<dbReference type="GO" id="GO:0000155">
    <property type="term" value="F:phosphorelay sensor kinase activity"/>
    <property type="evidence" value="ECO:0007669"/>
    <property type="project" value="InterPro"/>
</dbReference>
<dbReference type="InterPro" id="IPR004358">
    <property type="entry name" value="Sig_transdc_His_kin-like_C"/>
</dbReference>
<dbReference type="InterPro" id="IPR005467">
    <property type="entry name" value="His_kinase_dom"/>
</dbReference>
<dbReference type="SUPFAM" id="SSF55781">
    <property type="entry name" value="GAF domain-like"/>
    <property type="match status" value="1"/>
</dbReference>
<feature type="compositionally biased region" description="Polar residues" evidence="3">
    <location>
        <begin position="236"/>
        <end position="245"/>
    </location>
</feature>
<feature type="compositionally biased region" description="Basic and acidic residues" evidence="3">
    <location>
        <begin position="246"/>
        <end position="272"/>
    </location>
</feature>
<dbReference type="Gene3D" id="3.30.565.10">
    <property type="entry name" value="Histidine kinase-like ATPase, C-terminal domain"/>
    <property type="match status" value="1"/>
</dbReference>
<sequence length="1236" mass="136574">MASGNISECARERETFLHDPTLLLSDIKYNDTGELKSTLGLSTTTDPILTALAQLGACRTGASRAFISLFDKAHQYTIAEATQTSSLRCDLGKDGTPCGPFWLRGTAIPRRSGLYQRFLNTKKSVEDGRDASLPVNVIPDIRADPYVSEDTCVLLASPCRGWVGVPIRSRNGVDFGEYCVVTEEPIHKEEWCDANSRLLRELSVSVRDHLLSKASHLEKERAEKKTRGIGLFVEQRSTMLSSRNTSTHDTDNGKPIEKRAAETREKTAHSFEDISLRSTRSTPQLCQIAGGPSQLPHPASIGESPAGGSMSTNRLLDVNSSRTVLPLQRNPAPIETDPLTIVFSKAAEIIRGSIDADGVVFFDASAGSFNCSSQKFTGSDASKYTSSQDESWSSEETDTESDGMHNDIHIIASSTSKTPTVERDAYISDRKRMSFKALSALLRRYPKGTVFDYDENGKLQPYNSSDCNSRPLANTNSKSPMLTKRRTSSFIGNLGNEVSKAFPGARSVAFVPVWDQIKKRWCAGCFAYTRDRTRFFCKKGDISYLCAFATLAMAEIASLETHLTSQAQSDVLGSLSHELRSPLHGIILGVEFLADTPLSVFQGNLLHILETCGRTLSDTIDHLLFYAKVNNFIPPGKTPDSRARGLRKEMNYTLQAGMKSITAPVQVDVLVEEVTESIFAGFNFQRLSVGQLERDQRKSHADIYAIRQNDNLQATEDLGHLLIEEGGELKIPSKNIVVDLAIDHRYSHHYYAISGAVRRIVMNLFGNALKFTSSGSIRVALSQEALHSKKFRNTNFRCAKIVVSDTGKGITEDFLVNHLFEEFQQEHVISPGLGLGLSVVKKIVSSLRGKVCIESQVGVGTTATVLLPLQPVANLSGLPEAHEVELDDYAEHRRQLKGLRVCFVGFDAPLRLPNSKNPVDDYRSIWNVCRKDLAMEVISTTQARNLVPDIVLCEEEALYDPFLTREGLCGTPHVVVCVNALSAYRLSTEPRFQDSCNITEFISQPTGPRKLAKILVAALQRWVERQDQSKMLDHQAHLTMHPVSSMSHSKPDALNPVYGGDLPNTPPKRGSGPFELSGIYQSRPRPRSPSLSPRSSPLPIRTQSVSPQGHVPHFLLVEDNAINMKILCAYMKKLGRSYATAEDGQVAVDKYREKPGYFDCLLMDINMPRLDGLQATRQIREFEADQHLPPSTVITLSGLASASVQQEAFNSGVDLFLTKPVKLQEISETLRSRDLM</sequence>
<feature type="domain" description="Response regulatory" evidence="5">
    <location>
        <begin position="1113"/>
        <end position="1234"/>
    </location>
</feature>
<evidence type="ECO:0000313" key="7">
    <source>
        <dbReference type="Proteomes" id="UP000319160"/>
    </source>
</evidence>
<feature type="region of interest" description="Disordered" evidence="3">
    <location>
        <begin position="1042"/>
        <end position="1104"/>
    </location>
</feature>
<dbReference type="PROSITE" id="PS50110">
    <property type="entry name" value="RESPONSE_REGULATORY"/>
    <property type="match status" value="1"/>
</dbReference>
<dbReference type="Proteomes" id="UP000319160">
    <property type="component" value="Unassembled WGS sequence"/>
</dbReference>
<dbReference type="Pfam" id="PF00512">
    <property type="entry name" value="HisKA"/>
    <property type="match status" value="1"/>
</dbReference>
<dbReference type="SUPFAM" id="SSF55874">
    <property type="entry name" value="ATPase domain of HSP90 chaperone/DNA topoisomerase II/histidine kinase"/>
    <property type="match status" value="1"/>
</dbReference>
<feature type="compositionally biased region" description="Acidic residues" evidence="3">
    <location>
        <begin position="392"/>
        <end position="401"/>
    </location>
</feature>
<dbReference type="AlphaFoldDB" id="A0A553I5K7"/>
<dbReference type="PRINTS" id="PR00344">
    <property type="entry name" value="BCTRLSENSOR"/>
</dbReference>
<dbReference type="SMART" id="SM00388">
    <property type="entry name" value="HisKA"/>
    <property type="match status" value="1"/>
</dbReference>
<dbReference type="STRING" id="2512241.A0A553I5K7"/>
<keyword evidence="7" id="KW-1185">Reference proteome</keyword>
<dbReference type="CDD" id="cd17546">
    <property type="entry name" value="REC_hyHK_CKI1_RcsC-like"/>
    <property type="match status" value="1"/>
</dbReference>
<feature type="modified residue" description="4-aspartylphosphate" evidence="2">
    <location>
        <position position="1164"/>
    </location>
</feature>
<dbReference type="SMART" id="SM00387">
    <property type="entry name" value="HATPase_c"/>
    <property type="match status" value="1"/>
</dbReference>
<protein>
    <recommendedName>
        <fullName evidence="8">Histidine kinase</fullName>
    </recommendedName>
</protein>
<dbReference type="InterPro" id="IPR029016">
    <property type="entry name" value="GAF-like_dom_sf"/>
</dbReference>
<proteinExistence type="predicted"/>
<feature type="compositionally biased region" description="Low complexity" evidence="3">
    <location>
        <begin position="1088"/>
        <end position="1099"/>
    </location>
</feature>
<dbReference type="SMART" id="SM00448">
    <property type="entry name" value="REC"/>
    <property type="match status" value="1"/>
</dbReference>
<dbReference type="OrthoDB" id="303614at2759"/>
<dbReference type="EMBL" id="VFLP01000015">
    <property type="protein sequence ID" value="TRX95485.1"/>
    <property type="molecule type" value="Genomic_DNA"/>
</dbReference>
<evidence type="ECO:0000313" key="6">
    <source>
        <dbReference type="EMBL" id="TRX95485.1"/>
    </source>
</evidence>
<evidence type="ECO:0000256" key="3">
    <source>
        <dbReference type="SAM" id="MobiDB-lite"/>
    </source>
</evidence>
<feature type="region of interest" description="Disordered" evidence="3">
    <location>
        <begin position="236"/>
        <end position="272"/>
    </location>
</feature>
<gene>
    <name evidence="6" type="ORF">FHL15_003443</name>
</gene>
<dbReference type="CDD" id="cd00082">
    <property type="entry name" value="HisKA"/>
    <property type="match status" value="1"/>
</dbReference>
<name>A0A553I5K7_9PEZI</name>
<dbReference type="Gene3D" id="3.40.50.2300">
    <property type="match status" value="1"/>
</dbReference>
<evidence type="ECO:0008006" key="8">
    <source>
        <dbReference type="Google" id="ProtNLM"/>
    </source>
</evidence>
<accession>A0A553I5K7</accession>
<feature type="region of interest" description="Disordered" evidence="3">
    <location>
        <begin position="377"/>
        <end position="403"/>
    </location>
</feature>
<dbReference type="InterPro" id="IPR003661">
    <property type="entry name" value="HisK_dim/P_dom"/>
</dbReference>
<dbReference type="SUPFAM" id="SSF47384">
    <property type="entry name" value="Homodimeric domain of signal transducing histidine kinase"/>
    <property type="match status" value="1"/>
</dbReference>
<dbReference type="InterPro" id="IPR036890">
    <property type="entry name" value="HATPase_C_sf"/>
</dbReference>
<comment type="caution">
    <text evidence="6">The sequence shown here is derived from an EMBL/GenBank/DDBJ whole genome shotgun (WGS) entry which is preliminary data.</text>
</comment>
<dbReference type="Gene3D" id="3.30.450.40">
    <property type="match status" value="1"/>
</dbReference>
<dbReference type="InterPro" id="IPR011006">
    <property type="entry name" value="CheY-like_superfamily"/>
</dbReference>
<keyword evidence="1 2" id="KW-0597">Phosphoprotein</keyword>
<evidence type="ECO:0000259" key="5">
    <source>
        <dbReference type="PROSITE" id="PS50110"/>
    </source>
</evidence>
<dbReference type="InterPro" id="IPR036097">
    <property type="entry name" value="HisK_dim/P_sf"/>
</dbReference>
<dbReference type="Gene3D" id="1.10.287.130">
    <property type="match status" value="1"/>
</dbReference>